<protein>
    <submittedName>
        <fullName evidence="1">Uncharacterized protein</fullName>
    </submittedName>
</protein>
<accession>A0ABY5PFN8</accession>
<organism evidence="1 2">
    <name type="scientific">Svornostia abyssi</name>
    <dbReference type="NCBI Taxonomy" id="2898438"/>
    <lineage>
        <taxon>Bacteria</taxon>
        <taxon>Bacillati</taxon>
        <taxon>Actinomycetota</taxon>
        <taxon>Thermoleophilia</taxon>
        <taxon>Solirubrobacterales</taxon>
        <taxon>Baekduiaceae</taxon>
        <taxon>Svornostia</taxon>
    </lineage>
</organism>
<dbReference type="Proteomes" id="UP001058860">
    <property type="component" value="Chromosome"/>
</dbReference>
<evidence type="ECO:0000313" key="1">
    <source>
        <dbReference type="EMBL" id="UUY03392.1"/>
    </source>
</evidence>
<evidence type="ECO:0000313" key="2">
    <source>
        <dbReference type="Proteomes" id="UP001058860"/>
    </source>
</evidence>
<gene>
    <name evidence="1" type="ORF">LRS13_22420</name>
</gene>
<dbReference type="EMBL" id="CP088295">
    <property type="protein sequence ID" value="UUY03392.1"/>
    <property type="molecule type" value="Genomic_DNA"/>
</dbReference>
<reference evidence="2" key="1">
    <citation type="submission" date="2021-11" db="EMBL/GenBank/DDBJ databases">
        <title>Cultivation dependent microbiological survey of springs from the worlds oldest radium mine currently devoted to the extraction of radon-saturated water.</title>
        <authorList>
            <person name="Kapinusova G."/>
            <person name="Smrhova T."/>
            <person name="Strejcek M."/>
            <person name="Suman J."/>
            <person name="Jani K."/>
            <person name="Pajer P."/>
            <person name="Uhlik O."/>
        </authorList>
    </citation>
    <scope>NUCLEOTIDE SEQUENCE [LARGE SCALE GENOMIC DNA]</scope>
    <source>
        <strain evidence="2">J379</strain>
    </source>
</reference>
<proteinExistence type="predicted"/>
<sequence>METGIIYPELGEFVVQDALSELHNHADALEASARDEEDERRGRVVRKQADDLDRRLHVPFG</sequence>
<name>A0ABY5PFN8_9ACTN</name>
<dbReference type="RefSeq" id="WP_353863900.1">
    <property type="nucleotide sequence ID" value="NZ_CP088295.1"/>
</dbReference>
<keyword evidence="2" id="KW-1185">Reference proteome</keyword>